<evidence type="ECO:0000256" key="9">
    <source>
        <dbReference type="SAM" id="Phobius"/>
    </source>
</evidence>
<dbReference type="GO" id="GO:0000155">
    <property type="term" value="F:phosphorelay sensor kinase activity"/>
    <property type="evidence" value="ECO:0007669"/>
    <property type="project" value="InterPro"/>
</dbReference>
<dbReference type="EMBL" id="SMTK01000004">
    <property type="protein sequence ID" value="TDK24539.1"/>
    <property type="molecule type" value="Genomic_DNA"/>
</dbReference>
<comment type="catalytic activity">
    <reaction evidence="1">
        <text>ATP + protein L-histidine = ADP + protein N-phospho-L-histidine.</text>
        <dbReference type="EC" id="2.7.13.3"/>
    </reaction>
</comment>
<dbReference type="InterPro" id="IPR003594">
    <property type="entry name" value="HATPase_dom"/>
</dbReference>
<organism evidence="11 12">
    <name type="scientific">Arthrobacter crusticola</name>
    <dbReference type="NCBI Taxonomy" id="2547960"/>
    <lineage>
        <taxon>Bacteria</taxon>
        <taxon>Bacillati</taxon>
        <taxon>Actinomycetota</taxon>
        <taxon>Actinomycetes</taxon>
        <taxon>Micrococcales</taxon>
        <taxon>Micrococcaceae</taxon>
        <taxon>Arthrobacter</taxon>
    </lineage>
</organism>
<dbReference type="OrthoDB" id="227596at2"/>
<feature type="domain" description="Histidine kinase/HSP90-like ATPase" evidence="10">
    <location>
        <begin position="310"/>
        <end position="405"/>
    </location>
</feature>
<reference evidence="11 12" key="1">
    <citation type="submission" date="2019-03" db="EMBL/GenBank/DDBJ databases">
        <title>Arthrobacter sp. nov., an bacterium isolated from biocrust in Mu Us Desert.</title>
        <authorList>
            <person name="Lixiong L."/>
        </authorList>
    </citation>
    <scope>NUCLEOTIDE SEQUENCE [LARGE SCALE GENOMIC DNA]</scope>
    <source>
        <strain evidence="11 12">SLN-3</strain>
    </source>
</reference>
<keyword evidence="4" id="KW-0808">Transferase</keyword>
<dbReference type="RefSeq" id="WP_133404217.1">
    <property type="nucleotide sequence ID" value="NZ_SMTK01000004.1"/>
</dbReference>
<dbReference type="AlphaFoldDB" id="A0A4R5TU38"/>
<keyword evidence="9" id="KW-0472">Membrane</keyword>
<evidence type="ECO:0000256" key="8">
    <source>
        <dbReference type="ARBA" id="ARBA00023012"/>
    </source>
</evidence>
<evidence type="ECO:0000256" key="3">
    <source>
        <dbReference type="ARBA" id="ARBA00022553"/>
    </source>
</evidence>
<keyword evidence="3" id="KW-0597">Phosphoprotein</keyword>
<accession>A0A4R5TU38</accession>
<dbReference type="GO" id="GO:0005524">
    <property type="term" value="F:ATP binding"/>
    <property type="evidence" value="ECO:0007669"/>
    <property type="project" value="UniProtKB-KW"/>
</dbReference>
<evidence type="ECO:0000256" key="7">
    <source>
        <dbReference type="ARBA" id="ARBA00022840"/>
    </source>
</evidence>
<dbReference type="SMART" id="SM00387">
    <property type="entry name" value="HATPase_c"/>
    <property type="match status" value="1"/>
</dbReference>
<dbReference type="Gene3D" id="1.20.5.1930">
    <property type="match status" value="1"/>
</dbReference>
<dbReference type="Gene3D" id="3.30.565.10">
    <property type="entry name" value="Histidine kinase-like ATPase, C-terminal domain"/>
    <property type="match status" value="1"/>
</dbReference>
<dbReference type="CDD" id="cd16917">
    <property type="entry name" value="HATPase_UhpB-NarQ-NarX-like"/>
    <property type="match status" value="1"/>
</dbReference>
<dbReference type="PANTHER" id="PTHR24421:SF10">
    <property type="entry name" value="NITRATE_NITRITE SENSOR PROTEIN NARQ"/>
    <property type="match status" value="1"/>
</dbReference>
<dbReference type="GO" id="GO:0046983">
    <property type="term" value="F:protein dimerization activity"/>
    <property type="evidence" value="ECO:0007669"/>
    <property type="project" value="InterPro"/>
</dbReference>
<dbReference type="InterPro" id="IPR050482">
    <property type="entry name" value="Sensor_HK_TwoCompSys"/>
</dbReference>
<dbReference type="InterPro" id="IPR055558">
    <property type="entry name" value="DUF7134"/>
</dbReference>
<dbReference type="InterPro" id="IPR036890">
    <property type="entry name" value="HATPase_C_sf"/>
</dbReference>
<evidence type="ECO:0000259" key="10">
    <source>
        <dbReference type="SMART" id="SM00387"/>
    </source>
</evidence>
<keyword evidence="12" id="KW-1185">Reference proteome</keyword>
<dbReference type="Pfam" id="PF02518">
    <property type="entry name" value="HATPase_c"/>
    <property type="match status" value="1"/>
</dbReference>
<dbReference type="GO" id="GO:0016020">
    <property type="term" value="C:membrane"/>
    <property type="evidence" value="ECO:0007669"/>
    <property type="project" value="InterPro"/>
</dbReference>
<keyword evidence="7" id="KW-0067">ATP-binding</keyword>
<keyword evidence="5" id="KW-0547">Nucleotide-binding</keyword>
<evidence type="ECO:0000256" key="1">
    <source>
        <dbReference type="ARBA" id="ARBA00000085"/>
    </source>
</evidence>
<dbReference type="Proteomes" id="UP000295411">
    <property type="component" value="Unassembled WGS sequence"/>
</dbReference>
<feature type="transmembrane region" description="Helical" evidence="9">
    <location>
        <begin position="16"/>
        <end position="34"/>
    </location>
</feature>
<dbReference type="SUPFAM" id="SSF55874">
    <property type="entry name" value="ATPase domain of HSP90 chaperone/DNA topoisomerase II/histidine kinase"/>
    <property type="match status" value="1"/>
</dbReference>
<evidence type="ECO:0000313" key="12">
    <source>
        <dbReference type="Proteomes" id="UP000295411"/>
    </source>
</evidence>
<dbReference type="Pfam" id="PF07730">
    <property type="entry name" value="HisKA_3"/>
    <property type="match status" value="1"/>
</dbReference>
<keyword evidence="9" id="KW-1133">Transmembrane helix</keyword>
<protein>
    <recommendedName>
        <fullName evidence="2">histidine kinase</fullName>
        <ecNumber evidence="2">2.7.13.3</ecNumber>
    </recommendedName>
</protein>
<evidence type="ECO:0000256" key="4">
    <source>
        <dbReference type="ARBA" id="ARBA00022679"/>
    </source>
</evidence>
<evidence type="ECO:0000256" key="5">
    <source>
        <dbReference type="ARBA" id="ARBA00022741"/>
    </source>
</evidence>
<dbReference type="PANTHER" id="PTHR24421">
    <property type="entry name" value="NITRATE/NITRITE SENSOR PROTEIN NARX-RELATED"/>
    <property type="match status" value="1"/>
</dbReference>
<keyword evidence="9" id="KW-0812">Transmembrane</keyword>
<feature type="transmembrane region" description="Helical" evidence="9">
    <location>
        <begin position="110"/>
        <end position="131"/>
    </location>
</feature>
<dbReference type="InterPro" id="IPR011712">
    <property type="entry name" value="Sig_transdc_His_kin_sub3_dim/P"/>
</dbReference>
<feature type="transmembrane region" description="Helical" evidence="9">
    <location>
        <begin position="40"/>
        <end position="58"/>
    </location>
</feature>
<feature type="transmembrane region" description="Helical" evidence="9">
    <location>
        <begin position="63"/>
        <end position="80"/>
    </location>
</feature>
<name>A0A4R5TU38_9MICC</name>
<gene>
    <name evidence="11" type="ORF">E2F48_11925</name>
</gene>
<keyword evidence="6 11" id="KW-0418">Kinase</keyword>
<evidence type="ECO:0000256" key="6">
    <source>
        <dbReference type="ARBA" id="ARBA00022777"/>
    </source>
</evidence>
<evidence type="ECO:0000313" key="11">
    <source>
        <dbReference type="EMBL" id="TDK24539.1"/>
    </source>
</evidence>
<feature type="transmembrane region" description="Helical" evidence="9">
    <location>
        <begin position="137"/>
        <end position="164"/>
    </location>
</feature>
<dbReference type="Pfam" id="PF23539">
    <property type="entry name" value="DUF7134"/>
    <property type="match status" value="1"/>
</dbReference>
<comment type="caution">
    <text evidence="11">The sequence shown here is derived from an EMBL/GenBank/DDBJ whole genome shotgun (WGS) entry which is preliminary data.</text>
</comment>
<evidence type="ECO:0000256" key="2">
    <source>
        <dbReference type="ARBA" id="ARBA00012438"/>
    </source>
</evidence>
<feature type="transmembrane region" description="Helical" evidence="9">
    <location>
        <begin position="86"/>
        <end position="103"/>
    </location>
</feature>
<proteinExistence type="predicted"/>
<sequence>MDLHLRLARWVRAHPGTVDACLALGLLVLLILPFAAGRVAGHPLLIPVTFALVVPLAWRRSRLLLSAGIIAGVSVLQILAGIDPTPAQIVILVTVYTLAAYAPRWASLGGLGLALLGAAAGMVRYGAILGVGGGGSLTLFGVGGGGSLFLISLILIESLVLLAWTMGDLARSRRRAYQALEDRTRRLEVERQQERDLAAADERSHIAREMHDIVAHSLSVIITQADGARYASAQQPELAAQTLGTIADTGRGSLREMRRLLGVLRGDESASTRPLPTLDDIDSLVRSVRRADIRVSCRRIDTPRRPLPLGAELTAYRVVQEALTNVLKHAGPQAAAEVTLAYGPRGLSITVDDDGRGAAADPATAGARLGITGMTERVRLYDGTVSAAPRPGGGFRVEVFLPYTEA</sequence>
<dbReference type="EC" id="2.7.13.3" evidence="2"/>
<keyword evidence="8" id="KW-0902">Two-component regulatory system</keyword>